<dbReference type="OrthoDB" id="5381672at2759"/>
<comment type="similarity">
    <text evidence="3">Belongs to the cytochrome P450 family.</text>
</comment>
<dbReference type="EMBL" id="CP089275">
    <property type="protein sequence ID" value="USP75253.1"/>
    <property type="molecule type" value="Genomic_DNA"/>
</dbReference>
<proteinExistence type="inferred from homology"/>
<evidence type="ECO:0000256" key="8">
    <source>
        <dbReference type="ARBA" id="ARBA00023033"/>
    </source>
</evidence>
<evidence type="ECO:0000256" key="10">
    <source>
        <dbReference type="SAM" id="MobiDB-lite"/>
    </source>
</evidence>
<dbReference type="InterPro" id="IPR001128">
    <property type="entry name" value="Cyt_P450"/>
</dbReference>
<keyword evidence="6" id="KW-0560">Oxidoreductase</keyword>
<evidence type="ECO:0000313" key="12">
    <source>
        <dbReference type="EMBL" id="USP75253.1"/>
    </source>
</evidence>
<dbReference type="CDD" id="cd11041">
    <property type="entry name" value="CYP503A1-like"/>
    <property type="match status" value="1"/>
</dbReference>
<evidence type="ECO:0000256" key="2">
    <source>
        <dbReference type="ARBA" id="ARBA00004685"/>
    </source>
</evidence>
<evidence type="ECO:0000256" key="6">
    <source>
        <dbReference type="ARBA" id="ARBA00023002"/>
    </source>
</evidence>
<keyword evidence="13" id="KW-1185">Reference proteome</keyword>
<keyword evidence="7 9" id="KW-0408">Iron</keyword>
<evidence type="ECO:0000256" key="11">
    <source>
        <dbReference type="SAM" id="Phobius"/>
    </source>
</evidence>
<dbReference type="GO" id="GO:0016705">
    <property type="term" value="F:oxidoreductase activity, acting on paired donors, with incorporation or reduction of molecular oxygen"/>
    <property type="evidence" value="ECO:0007669"/>
    <property type="project" value="InterPro"/>
</dbReference>
<keyword evidence="11" id="KW-0472">Membrane</keyword>
<evidence type="ECO:0000256" key="7">
    <source>
        <dbReference type="ARBA" id="ARBA00023004"/>
    </source>
</evidence>
<keyword evidence="4 9" id="KW-0349">Heme</keyword>
<dbReference type="InterPro" id="IPR036396">
    <property type="entry name" value="Cyt_P450_sf"/>
</dbReference>
<accession>A0A9Q8Z6L2</accession>
<evidence type="ECO:0000256" key="1">
    <source>
        <dbReference type="ARBA" id="ARBA00001971"/>
    </source>
</evidence>
<feature type="binding site" description="axial binding residue" evidence="9">
    <location>
        <position position="1119"/>
    </location>
    <ligand>
        <name>heme</name>
        <dbReference type="ChEBI" id="CHEBI:30413"/>
    </ligand>
    <ligandPart>
        <name>Fe</name>
        <dbReference type="ChEBI" id="CHEBI:18248"/>
    </ligandPart>
</feature>
<evidence type="ECO:0000256" key="9">
    <source>
        <dbReference type="PIRSR" id="PIRSR602403-1"/>
    </source>
</evidence>
<keyword evidence="8" id="KW-0503">Monooxygenase</keyword>
<dbReference type="GO" id="GO:0005506">
    <property type="term" value="F:iron ion binding"/>
    <property type="evidence" value="ECO:0007669"/>
    <property type="project" value="InterPro"/>
</dbReference>
<dbReference type="InterPro" id="IPR017972">
    <property type="entry name" value="Cyt_P450_CS"/>
</dbReference>
<comment type="cofactor">
    <cofactor evidence="1 9">
        <name>heme</name>
        <dbReference type="ChEBI" id="CHEBI:30413"/>
    </cofactor>
</comment>
<protein>
    <recommendedName>
        <fullName evidence="14">Cytochrome P450</fullName>
    </recommendedName>
</protein>
<keyword evidence="11" id="KW-0812">Transmembrane</keyword>
<evidence type="ECO:0008006" key="14">
    <source>
        <dbReference type="Google" id="ProtNLM"/>
    </source>
</evidence>
<dbReference type="PANTHER" id="PTHR46206:SF2">
    <property type="entry name" value="CYTOCHROME P450 MONOOXYGENASE AUSG-RELATED"/>
    <property type="match status" value="1"/>
</dbReference>
<dbReference type="GO" id="GO:0004497">
    <property type="term" value="F:monooxygenase activity"/>
    <property type="evidence" value="ECO:0007669"/>
    <property type="project" value="UniProtKB-KW"/>
</dbReference>
<evidence type="ECO:0000256" key="3">
    <source>
        <dbReference type="ARBA" id="ARBA00010617"/>
    </source>
</evidence>
<dbReference type="Gene3D" id="1.10.630.10">
    <property type="entry name" value="Cytochrome P450"/>
    <property type="match status" value="1"/>
</dbReference>
<keyword evidence="11" id="KW-1133">Transmembrane helix</keyword>
<evidence type="ECO:0000256" key="4">
    <source>
        <dbReference type="ARBA" id="ARBA00022617"/>
    </source>
</evidence>
<feature type="transmembrane region" description="Helical" evidence="11">
    <location>
        <begin position="49"/>
        <end position="71"/>
    </location>
</feature>
<dbReference type="VEuPathDB" id="FungiDB:yc1106_02527"/>
<dbReference type="InterPro" id="IPR002403">
    <property type="entry name" value="Cyt_P450_E_grp-IV"/>
</dbReference>
<reference evidence="12" key="1">
    <citation type="submission" date="2021-12" db="EMBL/GenBank/DDBJ databases">
        <title>Curvularia clavata genome.</title>
        <authorList>
            <person name="Cao Y."/>
        </authorList>
    </citation>
    <scope>NUCLEOTIDE SEQUENCE</scope>
    <source>
        <strain evidence="12">Yc1106</strain>
    </source>
</reference>
<organism evidence="12 13">
    <name type="scientific">Curvularia clavata</name>
    <dbReference type="NCBI Taxonomy" id="95742"/>
    <lineage>
        <taxon>Eukaryota</taxon>
        <taxon>Fungi</taxon>
        <taxon>Dikarya</taxon>
        <taxon>Ascomycota</taxon>
        <taxon>Pezizomycotina</taxon>
        <taxon>Dothideomycetes</taxon>
        <taxon>Pleosporomycetidae</taxon>
        <taxon>Pleosporales</taxon>
        <taxon>Pleosporineae</taxon>
        <taxon>Pleosporaceae</taxon>
        <taxon>Curvularia</taxon>
    </lineage>
</organism>
<feature type="transmembrane region" description="Helical" evidence="11">
    <location>
        <begin position="181"/>
        <end position="198"/>
    </location>
</feature>
<name>A0A9Q8Z6L2_CURCL</name>
<feature type="region of interest" description="Disordered" evidence="10">
    <location>
        <begin position="1"/>
        <end position="33"/>
    </location>
</feature>
<comment type="pathway">
    <text evidence="2">Mycotoxin biosynthesis.</text>
</comment>
<gene>
    <name evidence="12" type="ORF">yc1106_02527</name>
</gene>
<dbReference type="PANTHER" id="PTHR46206">
    <property type="entry name" value="CYTOCHROME P450"/>
    <property type="match status" value="1"/>
</dbReference>
<dbReference type="PROSITE" id="PS00086">
    <property type="entry name" value="CYTOCHROME_P450"/>
    <property type="match status" value="1"/>
</dbReference>
<feature type="transmembrane region" description="Helical" evidence="11">
    <location>
        <begin position="105"/>
        <end position="125"/>
    </location>
</feature>
<dbReference type="SUPFAM" id="SSF48264">
    <property type="entry name" value="Cytochrome P450"/>
    <property type="match status" value="1"/>
</dbReference>
<dbReference type="AlphaFoldDB" id="A0A9Q8Z6L2"/>
<dbReference type="Proteomes" id="UP001056012">
    <property type="component" value="Chromosome 2"/>
</dbReference>
<keyword evidence="5 9" id="KW-0479">Metal-binding</keyword>
<evidence type="ECO:0000256" key="5">
    <source>
        <dbReference type="ARBA" id="ARBA00022723"/>
    </source>
</evidence>
<evidence type="ECO:0000313" key="13">
    <source>
        <dbReference type="Proteomes" id="UP001056012"/>
    </source>
</evidence>
<sequence>MSPFQNAKEPHVENEQTESQHTLIPRKNGVHPRTRPTEIPTLCYRHRALWVLALYVPILVVPWALTCVLAYHPLDLPSYIQTDFTESNVSTQRCIVNALAVLNSLVSVVTIPLVSALVAQAAVVYTQRRRKNQTISISQTFALADGGWSNPSVLYEAWPPWKIRTTGNGAKARQSGSGSGFLWLAALFVFICSIQQPIREGFVTTGQILVMTTKDDPAASQIFSLRRGRYMPLGFDPEPDDMSTIPEGAVVQRLENSLASLSSSEVPTHLWPDLQNMAPFELKEVPQMKQLGPWAQPASGFFVAALPNGTTTGILRHRAMRLNSTVRCNEIEQSSFPSTCAGENPFTSNFSSSGRFGVRICVPGQRGKFPWQLSRSRQDTVEDIFVDANSTDTNQAPVSYTQHCTVKTTRGYFELGSDRNGGIYGPLLEQWVEPDPLAQKAKFNDYLSDFWRDGNKLEVDEQGQVVSSYEGRWRRPSEVDKLTDIPGWPLPGYIEADWPVGPAFNKSNMTMAGPLMTSAVTLFGENSLFAAANESNNSTASLVLEQTCRLNRLPFSAFRNYRDYAAACESNMSDDEKLLQIMKKFIDVLFSDWVFTERYLSASVFHANEAMLVQTSQKTSGCTARTLFSSPGTYIPKPEVSLTGIIIISALLLLELIGLAYLAWYIYQVPTWTAMLDALAIARITNSLDKGVIPAIGSMTDADMQRLKETDALVGVVETAAEEYSDASPVGEDKLVELGLAKLISEGLAKYEGPFMLARPHAKKIVLPLSHAGWVKTNKDLDHRELARQDFYAGYPGFEGQTTLHSQGDMLLDVIKTKLGQNNSIMPVVNASLADALTIHWGTENTWHSIDWQKDTTAIMARAASSIFVGPDLAHDQEWLTIIQAYVGAYFTSVSELEGYPSWSRPIMQRFLPNANACRKYRARVCAITKKEISRRAEETQKAKLTGKPAPHYNDALAWTHESTNVEAGDIQLALSMAAMLTTSELFRQVLIDIAAHPDIIEPLKSEISQQLSEHGITVAATQGMVLLDSVMKESQRRSAALVSLERVALKDTKLPDGKILPRGSHIMVDATNLFDPALYPQDFDGYRFLRKRQEGDKSSQFVQSSQDFNVFGGGRHICPGRFFVSNELKLAMAHVLLKYNIRLAEGYTSKPMVVGAYQVVDPMARFEVQRVGSGEPSLLV</sequence>
<dbReference type="GO" id="GO:0020037">
    <property type="term" value="F:heme binding"/>
    <property type="evidence" value="ECO:0007669"/>
    <property type="project" value="InterPro"/>
</dbReference>
<dbReference type="PRINTS" id="PR00465">
    <property type="entry name" value="EP450IV"/>
</dbReference>
<dbReference type="Pfam" id="PF00067">
    <property type="entry name" value="p450"/>
    <property type="match status" value="1"/>
</dbReference>